<keyword evidence="3" id="KW-1185">Reference proteome</keyword>
<dbReference type="GeneID" id="11532970"/>
<dbReference type="OMA" id="YKNDYFH"/>
<dbReference type="GO" id="GO:0000755">
    <property type="term" value="P:cytogamy"/>
    <property type="evidence" value="ECO:0007669"/>
    <property type="project" value="EnsemblFungi"/>
</dbReference>
<dbReference type="PROSITE" id="PS50010">
    <property type="entry name" value="DH_2"/>
    <property type="match status" value="1"/>
</dbReference>
<dbReference type="PANTHER" id="PTHR22834:SF20">
    <property type="entry name" value="SH3 DOMAIN-CONTAINING PROTEIN"/>
    <property type="match status" value="1"/>
</dbReference>
<dbReference type="PANTHER" id="PTHR22834">
    <property type="entry name" value="NUCLEAR FUSION PROTEIN FUS2"/>
    <property type="match status" value="1"/>
</dbReference>
<protein>
    <recommendedName>
        <fullName evidence="1">DH domain-containing protein</fullName>
    </recommendedName>
</protein>
<feature type="domain" description="DH" evidence="1">
    <location>
        <begin position="113"/>
        <end position="330"/>
    </location>
</feature>
<dbReference type="GO" id="GO:0005634">
    <property type="term" value="C:nucleus"/>
    <property type="evidence" value="ECO:0007669"/>
    <property type="project" value="EnsemblFungi"/>
</dbReference>
<dbReference type="KEGG" id="tpf:TPHA_0J01580"/>
<dbReference type="STRING" id="1071381.G8BYN7"/>
<dbReference type="GO" id="GO:0031991">
    <property type="term" value="P:regulation of actomyosin contractile ring contraction"/>
    <property type="evidence" value="ECO:0007669"/>
    <property type="project" value="TreeGrafter"/>
</dbReference>
<reference evidence="2 3" key="1">
    <citation type="journal article" date="2011" name="Proc. Natl. Acad. Sci. U.S.A.">
        <title>Evolutionary erosion of yeast sex chromosomes by mating-type switching accidents.</title>
        <authorList>
            <person name="Gordon J.L."/>
            <person name="Armisen D."/>
            <person name="Proux-Wera E."/>
            <person name="Oheigeartaigh S.S."/>
            <person name="Byrne K.P."/>
            <person name="Wolfe K.H."/>
        </authorList>
    </citation>
    <scope>NUCLEOTIDE SEQUENCE [LARGE SCALE GENOMIC DNA]</scope>
    <source>
        <strain evidence="3">ATCC 24235 / CBS 4417 / NBRC 1672 / NRRL Y-8282 / UCD 70-5</strain>
    </source>
</reference>
<dbReference type="RefSeq" id="XP_003687413.1">
    <property type="nucleotide sequence ID" value="XM_003687365.1"/>
</dbReference>
<dbReference type="GO" id="GO:0032955">
    <property type="term" value="P:regulation of division septum assembly"/>
    <property type="evidence" value="ECO:0007669"/>
    <property type="project" value="TreeGrafter"/>
</dbReference>
<dbReference type="GO" id="GO:0005085">
    <property type="term" value="F:guanyl-nucleotide exchange factor activity"/>
    <property type="evidence" value="ECO:0007669"/>
    <property type="project" value="InterPro"/>
</dbReference>
<proteinExistence type="predicted"/>
<dbReference type="EMBL" id="HE612865">
    <property type="protein sequence ID" value="CCE64979.1"/>
    <property type="molecule type" value="Genomic_DNA"/>
</dbReference>
<sequence length="675" mass="79302">MIKTSQFLNEYDEYKTDSLTPIRDYKNDYFHKYDDKIPISNRFPLRNHSLLRSNQKSVSEKVLKRPNILDLQDISEPLPKRHNSPLNLKSFDDKLYINSPLTADTKSSPKLDNYLSQIKKLHESESIYLQKLCFITEIYRKRMHTSKQYKNKILEINSCDEVLLFGNIDTFTSICELFIRGIESSIMNIIGENKFDSSIWNTISQNETKLNLIVNTFNLGKLMNLNYLRIKSTYLSYCVTHKKQMDLLNFITTDNTGIFEKWNKECFMESNGSSLSSLLKLPLSRPKDWLGAIENILFYLPSTEENSLVKESLIKSKCQYENFVENLNNEMKEYEQNEIYNYSLTPIEIIQDYGNFNVYETNSIHTADKLPTQNKNGTNLLPIREERSANSYYSTSSKYSSYYGKSPTSPLDKITSYPKFTKYVTNESKSKNLNSMTLSDFIHLFKKIRKQSKSLYKTINVCNYEGLVDLNTTYFSCWLSMMNSFPNSRSLNPIIEKWLAHKQYLKLQKEKIVSWKILELQLKVLDPLEQLLEKNSCIYNTIKDFEALKKDYYSFLKSHKKPQNIQHELLAKHFIMLQQKLLTELPIYIDLVHHIVHLTITNYVNCLLHYFESLIGDSTELKLQLNDITNNELNQRPNLDIVDKFTIARYKNKCQVHEAKIVPESSKILRKFFEL</sequence>
<name>G8BYN7_TETPH</name>
<gene>
    <name evidence="2" type="primary">TPHA0J01580</name>
    <name evidence="2" type="ordered locus">TPHA_0J01580</name>
</gene>
<dbReference type="GO" id="GO:0043332">
    <property type="term" value="C:mating projection tip"/>
    <property type="evidence" value="ECO:0007669"/>
    <property type="project" value="EnsemblFungi"/>
</dbReference>
<dbReference type="HOGENOM" id="CLU_392821_0_0_1"/>
<dbReference type="eggNOG" id="ENOG502RC15">
    <property type="taxonomic scope" value="Eukaryota"/>
</dbReference>
<evidence type="ECO:0000313" key="3">
    <source>
        <dbReference type="Proteomes" id="UP000005666"/>
    </source>
</evidence>
<dbReference type="SUPFAM" id="SSF48065">
    <property type="entry name" value="DBL homology domain (DH-domain)"/>
    <property type="match status" value="1"/>
</dbReference>
<organism evidence="2 3">
    <name type="scientific">Tetrapisispora phaffii (strain ATCC 24235 / CBS 4417 / NBRC 1672 / NRRL Y-8282 / UCD 70-5)</name>
    <name type="common">Yeast</name>
    <name type="synonym">Fabospora phaffii</name>
    <dbReference type="NCBI Taxonomy" id="1071381"/>
    <lineage>
        <taxon>Eukaryota</taxon>
        <taxon>Fungi</taxon>
        <taxon>Dikarya</taxon>
        <taxon>Ascomycota</taxon>
        <taxon>Saccharomycotina</taxon>
        <taxon>Saccharomycetes</taxon>
        <taxon>Saccharomycetales</taxon>
        <taxon>Saccharomycetaceae</taxon>
        <taxon>Tetrapisispora</taxon>
    </lineage>
</organism>
<dbReference type="Proteomes" id="UP000005666">
    <property type="component" value="Chromosome 10"/>
</dbReference>
<dbReference type="GO" id="GO:0000742">
    <property type="term" value="P:karyogamy involved in conjugation with cellular fusion"/>
    <property type="evidence" value="ECO:0007669"/>
    <property type="project" value="EnsemblFungi"/>
</dbReference>
<dbReference type="Gene3D" id="1.20.900.10">
    <property type="entry name" value="Dbl homology (DH) domain"/>
    <property type="match status" value="1"/>
</dbReference>
<dbReference type="InterPro" id="IPR035899">
    <property type="entry name" value="DBL_dom_sf"/>
</dbReference>
<dbReference type="OrthoDB" id="10256089at2759"/>
<evidence type="ECO:0000259" key="1">
    <source>
        <dbReference type="PROSITE" id="PS50010"/>
    </source>
</evidence>
<dbReference type="InterPro" id="IPR000219">
    <property type="entry name" value="DH_dom"/>
</dbReference>
<dbReference type="InterPro" id="IPR027267">
    <property type="entry name" value="AH/BAR_dom_sf"/>
</dbReference>
<accession>G8BYN7</accession>
<dbReference type="GO" id="GO:0005737">
    <property type="term" value="C:cytoplasm"/>
    <property type="evidence" value="ECO:0007669"/>
    <property type="project" value="EnsemblFungi"/>
</dbReference>
<dbReference type="SUPFAM" id="SSF103657">
    <property type="entry name" value="BAR/IMD domain-like"/>
    <property type="match status" value="1"/>
</dbReference>
<dbReference type="AlphaFoldDB" id="G8BYN7"/>
<dbReference type="InterPro" id="IPR051492">
    <property type="entry name" value="Dynamin-Rho_GEF"/>
</dbReference>
<evidence type="ECO:0000313" key="2">
    <source>
        <dbReference type="EMBL" id="CCE64979.1"/>
    </source>
</evidence>